<gene>
    <name evidence="6" type="ORF">WR25_12456</name>
</gene>
<dbReference type="GO" id="GO:0005524">
    <property type="term" value="F:ATP binding"/>
    <property type="evidence" value="ECO:0007669"/>
    <property type="project" value="UniProtKB-KW"/>
</dbReference>
<comment type="caution">
    <text evidence="6">The sequence shown here is derived from an EMBL/GenBank/DDBJ whole genome shotgun (WGS) entry which is preliminary data.</text>
</comment>
<organism evidence="6 7">
    <name type="scientific">Diploscapter pachys</name>
    <dbReference type="NCBI Taxonomy" id="2018661"/>
    <lineage>
        <taxon>Eukaryota</taxon>
        <taxon>Metazoa</taxon>
        <taxon>Ecdysozoa</taxon>
        <taxon>Nematoda</taxon>
        <taxon>Chromadorea</taxon>
        <taxon>Rhabditida</taxon>
        <taxon>Rhabditina</taxon>
        <taxon>Rhabditomorpha</taxon>
        <taxon>Rhabditoidea</taxon>
        <taxon>Rhabditidae</taxon>
        <taxon>Diploscapter</taxon>
    </lineage>
</organism>
<dbReference type="InterPro" id="IPR043129">
    <property type="entry name" value="ATPase_NBD"/>
</dbReference>
<feature type="region of interest" description="Disordered" evidence="5">
    <location>
        <begin position="208"/>
        <end position="244"/>
    </location>
</feature>
<accession>A0A2A2LKQ4</accession>
<feature type="compositionally biased region" description="Polar residues" evidence="5">
    <location>
        <begin position="230"/>
        <end position="242"/>
    </location>
</feature>
<evidence type="ECO:0000256" key="3">
    <source>
        <dbReference type="ARBA" id="ARBA00022840"/>
    </source>
</evidence>
<dbReference type="InterPro" id="IPR018181">
    <property type="entry name" value="Heat_shock_70_CS"/>
</dbReference>
<feature type="region of interest" description="Disordered" evidence="5">
    <location>
        <begin position="492"/>
        <end position="512"/>
    </location>
</feature>
<dbReference type="PRINTS" id="PR00301">
    <property type="entry name" value="HEATSHOCK70"/>
</dbReference>
<evidence type="ECO:0000256" key="4">
    <source>
        <dbReference type="RuleBase" id="RU003322"/>
    </source>
</evidence>
<dbReference type="STRING" id="2018661.A0A2A2LKQ4"/>
<keyword evidence="7" id="KW-1185">Reference proteome</keyword>
<dbReference type="GO" id="GO:0006950">
    <property type="term" value="P:response to stress"/>
    <property type="evidence" value="ECO:0007669"/>
    <property type="project" value="UniProtKB-ARBA"/>
</dbReference>
<feature type="compositionally biased region" description="Basic and acidic residues" evidence="5">
    <location>
        <begin position="216"/>
        <end position="229"/>
    </location>
</feature>
<keyword evidence="2 4" id="KW-0547">Nucleotide-binding</keyword>
<evidence type="ECO:0000313" key="7">
    <source>
        <dbReference type="Proteomes" id="UP000218231"/>
    </source>
</evidence>
<proteinExistence type="inferred from homology"/>
<sequence length="528" mass="59030">MAYQETYPFSRKRLNSYENLRNDEDTRKKLFLDVEQVTADLTPNDPSVKTITSEANENPNIRDAIAIDIGTSKSRISICKDRYIQIAEHESSRSVPSYVALSEQNEWLVGKMAENYAVCLQNVIYGLATFDIIEPNRSDPFVVNASQMFDKLLDTLFSTAYKNLQHSTAAIAITIPIKSTQDYKYVVKDYAEGAVKHIVDAMFFSTTKQNQPKGQPETKRNRSGHDESSQQRFGNQTKSQENFNKRTPLDNITVKLIDEPIAVAAAYAPRLNLYSKGNVALVFCMGARYLQVAAYFIQQKKVNHWTDWVITQISGIEPIFENFAGDDIDRLIFDQMMDKLTQQNGGQKPTLSLRAGRRLKIACEKIKCALSFAPHTRIDVDSLYRNGDEDCDLVAVIQKDEIKGYYNEKVDHIIKKVGEAYKDLKPKFILLAGGSTRIPLISEGLSGVFQDATICSFLNVDEVAVNGAAAIVSRTVTVAEKSIDRNQVIGTSARSAPTARRTQADDTPILNKENVGGDQSLDVIIKGH</sequence>
<dbReference type="InterPro" id="IPR013126">
    <property type="entry name" value="Hsp_70_fam"/>
</dbReference>
<comment type="similarity">
    <text evidence="1 4">Belongs to the heat shock protein 70 family.</text>
</comment>
<dbReference type="SUPFAM" id="SSF53067">
    <property type="entry name" value="Actin-like ATPase domain"/>
    <property type="match status" value="2"/>
</dbReference>
<reference evidence="6 7" key="1">
    <citation type="journal article" date="2017" name="Curr. Biol.">
        <title>Genome architecture and evolution of a unichromosomal asexual nematode.</title>
        <authorList>
            <person name="Fradin H."/>
            <person name="Zegar C."/>
            <person name="Gutwein M."/>
            <person name="Lucas J."/>
            <person name="Kovtun M."/>
            <person name="Corcoran D."/>
            <person name="Baugh L.R."/>
            <person name="Kiontke K."/>
            <person name="Gunsalus K."/>
            <person name="Fitch D.H."/>
            <person name="Piano F."/>
        </authorList>
    </citation>
    <scope>NUCLEOTIDE SEQUENCE [LARGE SCALE GENOMIC DNA]</scope>
    <source>
        <strain evidence="6">PF1309</strain>
    </source>
</reference>
<evidence type="ECO:0000256" key="2">
    <source>
        <dbReference type="ARBA" id="ARBA00022741"/>
    </source>
</evidence>
<dbReference type="Gene3D" id="3.30.420.40">
    <property type="match status" value="3"/>
</dbReference>
<dbReference type="PANTHER" id="PTHR19375">
    <property type="entry name" value="HEAT SHOCK PROTEIN 70KDA"/>
    <property type="match status" value="1"/>
</dbReference>
<evidence type="ECO:0000256" key="1">
    <source>
        <dbReference type="ARBA" id="ARBA00007381"/>
    </source>
</evidence>
<evidence type="ECO:0000256" key="5">
    <source>
        <dbReference type="SAM" id="MobiDB-lite"/>
    </source>
</evidence>
<dbReference type="EMBL" id="LIAE01006651">
    <property type="protein sequence ID" value="PAV86648.1"/>
    <property type="molecule type" value="Genomic_DNA"/>
</dbReference>
<dbReference type="GO" id="GO:0140662">
    <property type="term" value="F:ATP-dependent protein folding chaperone"/>
    <property type="evidence" value="ECO:0007669"/>
    <property type="project" value="InterPro"/>
</dbReference>
<keyword evidence="3 4" id="KW-0067">ATP-binding</keyword>
<protein>
    <submittedName>
        <fullName evidence="6">Uncharacterized protein</fullName>
    </submittedName>
</protein>
<dbReference type="PROSITE" id="PS01036">
    <property type="entry name" value="HSP70_3"/>
    <property type="match status" value="1"/>
</dbReference>
<name>A0A2A2LKQ4_9BILA</name>
<dbReference type="Pfam" id="PF00012">
    <property type="entry name" value="HSP70"/>
    <property type="match status" value="2"/>
</dbReference>
<dbReference type="Gene3D" id="3.90.640.10">
    <property type="entry name" value="Actin, Chain A, domain 4"/>
    <property type="match status" value="1"/>
</dbReference>
<evidence type="ECO:0000313" key="6">
    <source>
        <dbReference type="EMBL" id="PAV86648.1"/>
    </source>
</evidence>
<dbReference type="AlphaFoldDB" id="A0A2A2LKQ4"/>
<dbReference type="Proteomes" id="UP000218231">
    <property type="component" value="Unassembled WGS sequence"/>
</dbReference>